<evidence type="ECO:0000256" key="1">
    <source>
        <dbReference type="SAM" id="MobiDB-lite"/>
    </source>
</evidence>
<feature type="compositionally biased region" description="Basic and acidic residues" evidence="1">
    <location>
        <begin position="10"/>
        <end position="22"/>
    </location>
</feature>
<evidence type="ECO:0000313" key="4">
    <source>
        <dbReference type="Proteomes" id="UP000039324"/>
    </source>
</evidence>
<proteinExistence type="predicted"/>
<dbReference type="Proteomes" id="UP000290189">
    <property type="component" value="Unassembled WGS sequence"/>
</dbReference>
<accession>A0A0G4IJD5</accession>
<keyword evidence="4" id="KW-1185">Reference proteome</keyword>
<evidence type="ECO:0000313" key="5">
    <source>
        <dbReference type="Proteomes" id="UP000290189"/>
    </source>
</evidence>
<evidence type="ECO:0000313" key="2">
    <source>
        <dbReference type="EMBL" id="CEO95318.1"/>
    </source>
</evidence>
<dbReference type="EMBL" id="CDSF01000013">
    <property type="protein sequence ID" value="CEO95318.1"/>
    <property type="molecule type" value="Genomic_DNA"/>
</dbReference>
<dbReference type="OrthoDB" id="781057at2759"/>
<sequence>MSRIAAESRIVPEAHPPRRPDKIQTTEVDLLPAGFAVDHYGVLKRHDNQEVFDETRSRVIPRFLVNKKIAEGELRLERHTGAGTRAATVRAPPKKGGHGGRWTWEGQYTLTEQEDCPAALDKNDPNFVAEEDLKTAAPINSEGQPLPLDSYSALGISPPEGELAEAGEQGIGEEGSDEFEPEGEGEREGAEGDKAMSSKSKSSSVDTTQEAPGVLAK</sequence>
<dbReference type="Proteomes" id="UP000039324">
    <property type="component" value="Unassembled WGS sequence"/>
</dbReference>
<dbReference type="EMBL" id="OVEO01000005">
    <property type="protein sequence ID" value="SPQ96235.1"/>
    <property type="molecule type" value="Genomic_DNA"/>
</dbReference>
<organism evidence="2 4">
    <name type="scientific">Plasmodiophora brassicae</name>
    <name type="common">Clubroot disease agent</name>
    <dbReference type="NCBI Taxonomy" id="37360"/>
    <lineage>
        <taxon>Eukaryota</taxon>
        <taxon>Sar</taxon>
        <taxon>Rhizaria</taxon>
        <taxon>Endomyxa</taxon>
        <taxon>Phytomyxea</taxon>
        <taxon>Plasmodiophorida</taxon>
        <taxon>Plasmodiophoridae</taxon>
        <taxon>Plasmodiophora</taxon>
    </lineage>
</organism>
<protein>
    <submittedName>
        <fullName evidence="2">Uncharacterized protein</fullName>
    </submittedName>
</protein>
<evidence type="ECO:0000313" key="3">
    <source>
        <dbReference type="EMBL" id="SPQ96235.1"/>
    </source>
</evidence>
<feature type="compositionally biased region" description="Acidic residues" evidence="1">
    <location>
        <begin position="174"/>
        <end position="183"/>
    </location>
</feature>
<reference evidence="3 5" key="2">
    <citation type="submission" date="2018-03" db="EMBL/GenBank/DDBJ databases">
        <authorList>
            <person name="Fogelqvist J."/>
        </authorList>
    </citation>
    <scope>NUCLEOTIDE SEQUENCE [LARGE SCALE GENOMIC DNA]</scope>
</reference>
<keyword evidence="3" id="KW-0496">Mitochondrion</keyword>
<geneLocation type="mitochondrion" evidence="3"/>
<feature type="region of interest" description="Disordered" evidence="1">
    <location>
        <begin position="136"/>
        <end position="217"/>
    </location>
</feature>
<gene>
    <name evidence="2" type="ORF">PBRA_004084</name>
    <name evidence="3" type="ORF">PLBR_LOCUS3450</name>
</gene>
<reference evidence="2 4" key="1">
    <citation type="submission" date="2015-02" db="EMBL/GenBank/DDBJ databases">
        <authorList>
            <person name="Chooi Y.-H."/>
        </authorList>
    </citation>
    <scope>NUCLEOTIDE SEQUENCE [LARGE SCALE GENOMIC DNA]</scope>
    <source>
        <strain evidence="2">E3</strain>
    </source>
</reference>
<feature type="compositionally biased region" description="Basic and acidic residues" evidence="1">
    <location>
        <begin position="184"/>
        <end position="196"/>
    </location>
</feature>
<feature type="region of interest" description="Disordered" evidence="1">
    <location>
        <begin position="1"/>
        <end position="22"/>
    </location>
</feature>
<dbReference type="AlphaFoldDB" id="A0A0G4IJD5"/>
<name>A0A0G4IJD5_PLABS</name>